<name>A0ABT2M129_9FIRM</name>
<evidence type="ECO:0000256" key="2">
    <source>
        <dbReference type="ARBA" id="ARBA00007362"/>
    </source>
</evidence>
<evidence type="ECO:0000256" key="7">
    <source>
        <dbReference type="SAM" id="Phobius"/>
    </source>
</evidence>
<feature type="transmembrane region" description="Helical" evidence="7">
    <location>
        <begin position="100"/>
        <end position="119"/>
    </location>
</feature>
<dbReference type="PANTHER" id="PTHR42920">
    <property type="entry name" value="OS03G0707200 PROTEIN-RELATED"/>
    <property type="match status" value="1"/>
</dbReference>
<protein>
    <submittedName>
        <fullName evidence="9">DMT family transporter</fullName>
    </submittedName>
</protein>
<feature type="domain" description="EamA" evidence="8">
    <location>
        <begin position="9"/>
        <end position="142"/>
    </location>
</feature>
<accession>A0ABT2M129</accession>
<keyword evidence="10" id="KW-1185">Reference proteome</keyword>
<keyword evidence="3" id="KW-1003">Cell membrane</keyword>
<dbReference type="InterPro" id="IPR051258">
    <property type="entry name" value="Diverse_Substrate_Transporter"/>
</dbReference>
<evidence type="ECO:0000313" key="9">
    <source>
        <dbReference type="EMBL" id="MCT7399220.1"/>
    </source>
</evidence>
<dbReference type="Gene3D" id="1.10.3730.20">
    <property type="match status" value="1"/>
</dbReference>
<comment type="caution">
    <text evidence="9">The sequence shown here is derived from an EMBL/GenBank/DDBJ whole genome shotgun (WGS) entry which is preliminary data.</text>
</comment>
<feature type="transmembrane region" description="Helical" evidence="7">
    <location>
        <begin position="155"/>
        <end position="174"/>
    </location>
</feature>
<evidence type="ECO:0000256" key="1">
    <source>
        <dbReference type="ARBA" id="ARBA00004651"/>
    </source>
</evidence>
<sequence length="292" mass="31730">MKDKIINPLLLLLTAIIWGSGFVAQSVGMNFVQPFTFNFSRCIVGGIFLAIYIMVMGKGSKKSKKSTEAVFIGGLCCGLCLFGGMTFQQIGIQYTEVGKAGFLTAMYIVLVPVLSTMFLRKKTGIHIWLGVVLAVVGIYLLSISSDSFTIVKGDIYEIICALMFALHILVIDYFNTKADPVKISCVQFFVCGILSGVFMMTAEQPQVQYILAAWQPILYAGIVSTGIGYTLQVVGQRNVNPTVASLILSLESVVSAIAGLLILDQQLTQREIYGCICMFAAIVLAQLPIKNT</sequence>
<dbReference type="Proteomes" id="UP001431199">
    <property type="component" value="Unassembled WGS sequence"/>
</dbReference>
<feature type="transmembrane region" description="Helical" evidence="7">
    <location>
        <begin position="243"/>
        <end position="263"/>
    </location>
</feature>
<feature type="transmembrane region" description="Helical" evidence="7">
    <location>
        <begin position="209"/>
        <end position="231"/>
    </location>
</feature>
<dbReference type="InterPro" id="IPR037185">
    <property type="entry name" value="EmrE-like"/>
</dbReference>
<evidence type="ECO:0000256" key="4">
    <source>
        <dbReference type="ARBA" id="ARBA00022692"/>
    </source>
</evidence>
<feature type="domain" description="EamA" evidence="8">
    <location>
        <begin position="152"/>
        <end position="284"/>
    </location>
</feature>
<dbReference type="RefSeq" id="WP_260978778.1">
    <property type="nucleotide sequence ID" value="NZ_JAODBU010000008.1"/>
</dbReference>
<feature type="transmembrane region" description="Helical" evidence="7">
    <location>
        <begin position="272"/>
        <end position="289"/>
    </location>
</feature>
<organism evidence="9 10">
    <name type="scientific">Eubacterium album</name>
    <dbReference type="NCBI Taxonomy" id="2978477"/>
    <lineage>
        <taxon>Bacteria</taxon>
        <taxon>Bacillati</taxon>
        <taxon>Bacillota</taxon>
        <taxon>Clostridia</taxon>
        <taxon>Eubacteriales</taxon>
        <taxon>Eubacteriaceae</taxon>
        <taxon>Eubacterium</taxon>
    </lineage>
</organism>
<comment type="subcellular location">
    <subcellularLocation>
        <location evidence="1">Cell membrane</location>
        <topology evidence="1">Multi-pass membrane protein</topology>
    </subcellularLocation>
</comment>
<dbReference type="InterPro" id="IPR000620">
    <property type="entry name" value="EamA_dom"/>
</dbReference>
<proteinExistence type="inferred from homology"/>
<dbReference type="SUPFAM" id="SSF103481">
    <property type="entry name" value="Multidrug resistance efflux transporter EmrE"/>
    <property type="match status" value="2"/>
</dbReference>
<feature type="transmembrane region" description="Helical" evidence="7">
    <location>
        <begin position="69"/>
        <end position="88"/>
    </location>
</feature>
<evidence type="ECO:0000256" key="3">
    <source>
        <dbReference type="ARBA" id="ARBA00022475"/>
    </source>
</evidence>
<evidence type="ECO:0000256" key="5">
    <source>
        <dbReference type="ARBA" id="ARBA00022989"/>
    </source>
</evidence>
<gene>
    <name evidence="9" type="ORF">N5B56_09035</name>
</gene>
<feature type="transmembrane region" description="Helical" evidence="7">
    <location>
        <begin position="34"/>
        <end position="57"/>
    </location>
</feature>
<keyword evidence="4 7" id="KW-0812">Transmembrane</keyword>
<evidence type="ECO:0000256" key="6">
    <source>
        <dbReference type="ARBA" id="ARBA00023136"/>
    </source>
</evidence>
<feature type="transmembrane region" description="Helical" evidence="7">
    <location>
        <begin position="126"/>
        <end position="143"/>
    </location>
</feature>
<dbReference type="PANTHER" id="PTHR42920:SF5">
    <property type="entry name" value="EAMA DOMAIN-CONTAINING PROTEIN"/>
    <property type="match status" value="1"/>
</dbReference>
<keyword evidence="5 7" id="KW-1133">Transmembrane helix</keyword>
<evidence type="ECO:0000259" key="8">
    <source>
        <dbReference type="Pfam" id="PF00892"/>
    </source>
</evidence>
<dbReference type="EMBL" id="JAODBU010000008">
    <property type="protein sequence ID" value="MCT7399220.1"/>
    <property type="molecule type" value="Genomic_DNA"/>
</dbReference>
<comment type="similarity">
    <text evidence="2">Belongs to the EamA transporter family.</text>
</comment>
<evidence type="ECO:0000313" key="10">
    <source>
        <dbReference type="Proteomes" id="UP001431199"/>
    </source>
</evidence>
<reference evidence="9" key="1">
    <citation type="submission" date="2022-09" db="EMBL/GenBank/DDBJ databases">
        <title>Eubacterium sp. LFL-14 isolated from human feces.</title>
        <authorList>
            <person name="Liu F."/>
        </authorList>
    </citation>
    <scope>NUCLEOTIDE SEQUENCE</scope>
    <source>
        <strain evidence="9">LFL-14</strain>
    </source>
</reference>
<dbReference type="Pfam" id="PF00892">
    <property type="entry name" value="EamA"/>
    <property type="match status" value="2"/>
</dbReference>
<keyword evidence="6 7" id="KW-0472">Membrane</keyword>